<name>A0ABW3L8Q7_9BACL</name>
<dbReference type="RefSeq" id="WP_379081104.1">
    <property type="nucleotide sequence ID" value="NZ_JBHTKI010000003.1"/>
</dbReference>
<protein>
    <submittedName>
        <fullName evidence="2">Uncharacterized protein</fullName>
    </submittedName>
</protein>
<dbReference type="Proteomes" id="UP001597109">
    <property type="component" value="Unassembled WGS sequence"/>
</dbReference>
<gene>
    <name evidence="2" type="ORF">ACFQ1X_01785</name>
</gene>
<organism evidence="2 3">
    <name type="scientific">Metaplanococcus flavidus</name>
    <dbReference type="NCBI Taxonomy" id="569883"/>
    <lineage>
        <taxon>Bacteria</taxon>
        <taxon>Bacillati</taxon>
        <taxon>Bacillota</taxon>
        <taxon>Bacilli</taxon>
        <taxon>Bacillales</taxon>
        <taxon>Caryophanaceae</taxon>
        <taxon>Metaplanococcus</taxon>
    </lineage>
</organism>
<comment type="caution">
    <text evidence="2">The sequence shown here is derived from an EMBL/GenBank/DDBJ whole genome shotgun (WGS) entry which is preliminary data.</text>
</comment>
<evidence type="ECO:0000313" key="3">
    <source>
        <dbReference type="Proteomes" id="UP001597109"/>
    </source>
</evidence>
<dbReference type="EMBL" id="JBHTKI010000003">
    <property type="protein sequence ID" value="MFD1030168.1"/>
    <property type="molecule type" value="Genomic_DNA"/>
</dbReference>
<evidence type="ECO:0000256" key="1">
    <source>
        <dbReference type="SAM" id="Phobius"/>
    </source>
</evidence>
<accession>A0ABW3L8Q7</accession>
<keyword evidence="3" id="KW-1185">Reference proteome</keyword>
<proteinExistence type="predicted"/>
<reference evidence="3" key="1">
    <citation type="journal article" date="2019" name="Int. J. Syst. Evol. Microbiol.">
        <title>The Global Catalogue of Microorganisms (GCM) 10K type strain sequencing project: providing services to taxonomists for standard genome sequencing and annotation.</title>
        <authorList>
            <consortium name="The Broad Institute Genomics Platform"/>
            <consortium name="The Broad Institute Genome Sequencing Center for Infectious Disease"/>
            <person name="Wu L."/>
            <person name="Ma J."/>
        </authorList>
    </citation>
    <scope>NUCLEOTIDE SEQUENCE [LARGE SCALE GENOMIC DNA]</scope>
    <source>
        <strain evidence="3">CCUG 56756</strain>
    </source>
</reference>
<keyword evidence="1" id="KW-0472">Membrane</keyword>
<sequence length="52" mass="6032">MGDAMFTLLPMIGLLISLIPIVIAVYVIIMWVNLTKERNAYLKEIAEELRRR</sequence>
<feature type="transmembrane region" description="Helical" evidence="1">
    <location>
        <begin position="12"/>
        <end position="34"/>
    </location>
</feature>
<evidence type="ECO:0000313" key="2">
    <source>
        <dbReference type="EMBL" id="MFD1030168.1"/>
    </source>
</evidence>
<keyword evidence="1" id="KW-0812">Transmembrane</keyword>
<keyword evidence="1" id="KW-1133">Transmembrane helix</keyword>